<reference evidence="2" key="1">
    <citation type="submission" date="2017-05" db="EMBL/GenBank/DDBJ databases">
        <authorList>
            <person name="Barney B.M."/>
        </authorList>
    </citation>
    <scope>NUCLEOTIDE SEQUENCE [LARGE SCALE GENOMIC DNA]</scope>
    <source>
        <strain evidence="2">PSBB022</strain>
    </source>
</reference>
<dbReference type="STRING" id="1209072.GCA_000766945_03105"/>
<keyword evidence="2" id="KW-1185">Reference proteome</keyword>
<dbReference type="AlphaFoldDB" id="A0A266QDJ0"/>
<name>A0A266QDJ0_9GAMM</name>
<dbReference type="Proteomes" id="UP000216101">
    <property type="component" value="Unassembled WGS sequence"/>
</dbReference>
<organism evidence="1 2">
    <name type="scientific">Cellvibrio mixtus</name>
    <dbReference type="NCBI Taxonomy" id="39650"/>
    <lineage>
        <taxon>Bacteria</taxon>
        <taxon>Pseudomonadati</taxon>
        <taxon>Pseudomonadota</taxon>
        <taxon>Gammaproteobacteria</taxon>
        <taxon>Cellvibrionales</taxon>
        <taxon>Cellvibrionaceae</taxon>
        <taxon>Cellvibrio</taxon>
    </lineage>
</organism>
<evidence type="ECO:0000313" key="2">
    <source>
        <dbReference type="Proteomes" id="UP000216101"/>
    </source>
</evidence>
<protein>
    <recommendedName>
        <fullName evidence="3">DUF2288 domain-containing protein</fullName>
    </recommendedName>
</protein>
<gene>
    <name evidence="1" type="ORF">CBP51_05300</name>
</gene>
<dbReference type="Pfam" id="PF10052">
    <property type="entry name" value="DUF2288"/>
    <property type="match status" value="1"/>
</dbReference>
<sequence>MTNEIEQQINLETAQIHWHELQRFFASGNAISVDPTLDLTHVAAQIVADNAAQIKLWMDAGLVDAVKDTQAQEWYEQNALVWAVVIKPWVLVQPIIKQTY</sequence>
<dbReference type="InterPro" id="IPR018741">
    <property type="entry name" value="DUF2288"/>
</dbReference>
<evidence type="ECO:0008006" key="3">
    <source>
        <dbReference type="Google" id="ProtNLM"/>
    </source>
</evidence>
<dbReference type="EMBL" id="NHNI01000001">
    <property type="protein sequence ID" value="OZY87943.1"/>
    <property type="molecule type" value="Genomic_DNA"/>
</dbReference>
<comment type="caution">
    <text evidence="1">The sequence shown here is derived from an EMBL/GenBank/DDBJ whole genome shotgun (WGS) entry which is preliminary data.</text>
</comment>
<evidence type="ECO:0000313" key="1">
    <source>
        <dbReference type="EMBL" id="OZY87943.1"/>
    </source>
</evidence>
<proteinExistence type="predicted"/>
<accession>A0A266QDJ0</accession>